<dbReference type="InterPro" id="IPR027417">
    <property type="entry name" value="P-loop_NTPase"/>
</dbReference>
<dbReference type="Proteomes" id="UP000751190">
    <property type="component" value="Unassembled WGS sequence"/>
</dbReference>
<proteinExistence type="inferred from homology"/>
<dbReference type="Gene3D" id="3.40.50.300">
    <property type="entry name" value="P-loop containing nucleotide triphosphate hydrolases"/>
    <property type="match status" value="1"/>
</dbReference>
<evidence type="ECO:0000256" key="4">
    <source>
        <dbReference type="ARBA" id="ARBA00022490"/>
    </source>
</evidence>
<dbReference type="Pfam" id="PF02367">
    <property type="entry name" value="TsaE"/>
    <property type="match status" value="1"/>
</dbReference>
<dbReference type="AlphaFoldDB" id="A0A8J6C7P0"/>
<keyword evidence="9" id="KW-0460">Magnesium</keyword>
<name>A0A8J6C7P0_DIALT</name>
<evidence type="ECO:0000256" key="7">
    <source>
        <dbReference type="ARBA" id="ARBA00022741"/>
    </source>
</evidence>
<keyword evidence="6" id="KW-0479">Metal-binding</keyword>
<dbReference type="GO" id="GO:0005737">
    <property type="term" value="C:cytoplasm"/>
    <property type="evidence" value="ECO:0007669"/>
    <property type="project" value="UniProtKB-SubCell"/>
</dbReference>
<feature type="compositionally biased region" description="Basic and acidic residues" evidence="11">
    <location>
        <begin position="199"/>
        <end position="211"/>
    </location>
</feature>
<keyword evidence="8" id="KW-0067">ATP-binding</keyword>
<dbReference type="SUPFAM" id="SSF52540">
    <property type="entry name" value="P-loop containing nucleoside triphosphate hydrolases"/>
    <property type="match status" value="1"/>
</dbReference>
<evidence type="ECO:0000313" key="13">
    <source>
        <dbReference type="Proteomes" id="UP000751190"/>
    </source>
</evidence>
<keyword evidence="13" id="KW-1185">Reference proteome</keyword>
<evidence type="ECO:0000256" key="5">
    <source>
        <dbReference type="ARBA" id="ARBA00022694"/>
    </source>
</evidence>
<evidence type="ECO:0000256" key="6">
    <source>
        <dbReference type="ARBA" id="ARBA00022723"/>
    </source>
</evidence>
<dbReference type="GO" id="GO:0002949">
    <property type="term" value="P:tRNA threonylcarbamoyladenosine modification"/>
    <property type="evidence" value="ECO:0007669"/>
    <property type="project" value="InterPro"/>
</dbReference>
<feature type="compositionally biased region" description="Acidic residues" evidence="11">
    <location>
        <begin position="213"/>
        <end position="223"/>
    </location>
</feature>
<dbReference type="EMBL" id="JAGTXO010000018">
    <property type="protein sequence ID" value="KAG8462954.1"/>
    <property type="molecule type" value="Genomic_DNA"/>
</dbReference>
<protein>
    <recommendedName>
        <fullName evidence="3">tRNA threonylcarbamoyladenosine biosynthesis protein TsaE</fullName>
    </recommendedName>
    <alternativeName>
        <fullName evidence="10">t(6)A37 threonylcarbamoyladenosine biosynthesis protein TsaE</fullName>
    </alternativeName>
</protein>
<comment type="caution">
    <text evidence="12">The sequence shown here is derived from an EMBL/GenBank/DDBJ whole genome shotgun (WGS) entry which is preliminary data.</text>
</comment>
<evidence type="ECO:0000256" key="9">
    <source>
        <dbReference type="ARBA" id="ARBA00022842"/>
    </source>
</evidence>
<dbReference type="InterPro" id="IPR003442">
    <property type="entry name" value="T6A_TsaE"/>
</dbReference>
<keyword evidence="5" id="KW-0819">tRNA processing</keyword>
<dbReference type="GO" id="GO:0005524">
    <property type="term" value="F:ATP binding"/>
    <property type="evidence" value="ECO:0007669"/>
    <property type="project" value="UniProtKB-KW"/>
</dbReference>
<sequence length="258" mass="27336">MLLLAAWARGASAARGAARRAACRVPRAGIYALARAGAARADGARADAPWSPARERAHQTRWPLPSAEAAAELGRALARVCAPGDVILLSGEVGMGKSTLARGFLREMSRDERLVVSSPSYLLDITYPDPSGSSLLPGVTVHHMDLWRLPPGQIAALVDVASVFRDDVALVEWPDRLGAAAPDATRCLLVELEQLDRAEPPVARAAERPGDNGEGESEADGEVDGGFGEGEDEPRRATLSAYGRCWAERLARLASEGL</sequence>
<dbReference type="PANTHER" id="PTHR33540">
    <property type="entry name" value="TRNA THREONYLCARBAMOYLADENOSINE BIOSYNTHESIS PROTEIN TSAE"/>
    <property type="match status" value="1"/>
</dbReference>
<comment type="subcellular location">
    <subcellularLocation>
        <location evidence="1">Cytoplasm</location>
    </subcellularLocation>
</comment>
<evidence type="ECO:0000256" key="3">
    <source>
        <dbReference type="ARBA" id="ARBA00019010"/>
    </source>
</evidence>
<evidence type="ECO:0000313" key="12">
    <source>
        <dbReference type="EMBL" id="KAG8462954.1"/>
    </source>
</evidence>
<accession>A0A8J6C7P0</accession>
<gene>
    <name evidence="12" type="ORF">KFE25_001727</name>
</gene>
<evidence type="ECO:0000256" key="1">
    <source>
        <dbReference type="ARBA" id="ARBA00004496"/>
    </source>
</evidence>
<evidence type="ECO:0000256" key="8">
    <source>
        <dbReference type="ARBA" id="ARBA00022840"/>
    </source>
</evidence>
<reference evidence="12" key="1">
    <citation type="submission" date="2021-05" db="EMBL/GenBank/DDBJ databases">
        <title>The genome of the haptophyte Pavlova lutheri (Diacronema luteri, Pavlovales) - a model for lipid biosynthesis in eukaryotic algae.</title>
        <authorList>
            <person name="Hulatt C.J."/>
            <person name="Posewitz M.C."/>
        </authorList>
    </citation>
    <scope>NUCLEOTIDE SEQUENCE</scope>
    <source>
        <strain evidence="12">NIVA-4/92</strain>
    </source>
</reference>
<evidence type="ECO:0000256" key="10">
    <source>
        <dbReference type="ARBA" id="ARBA00032441"/>
    </source>
</evidence>
<evidence type="ECO:0000256" key="2">
    <source>
        <dbReference type="ARBA" id="ARBA00007599"/>
    </source>
</evidence>
<feature type="region of interest" description="Disordered" evidence="11">
    <location>
        <begin position="199"/>
        <end position="235"/>
    </location>
</feature>
<keyword evidence="4" id="KW-0963">Cytoplasm</keyword>
<organism evidence="12 13">
    <name type="scientific">Diacronema lutheri</name>
    <name type="common">Unicellular marine alga</name>
    <name type="synonym">Monochrysis lutheri</name>
    <dbReference type="NCBI Taxonomy" id="2081491"/>
    <lineage>
        <taxon>Eukaryota</taxon>
        <taxon>Haptista</taxon>
        <taxon>Haptophyta</taxon>
        <taxon>Pavlovophyceae</taxon>
        <taxon>Pavlovales</taxon>
        <taxon>Pavlovaceae</taxon>
        <taxon>Diacronema</taxon>
    </lineage>
</organism>
<evidence type="ECO:0000256" key="11">
    <source>
        <dbReference type="SAM" id="MobiDB-lite"/>
    </source>
</evidence>
<dbReference type="OrthoDB" id="2878at2759"/>
<keyword evidence="7" id="KW-0547">Nucleotide-binding</keyword>
<comment type="similarity">
    <text evidence="2">Belongs to the TsaE family.</text>
</comment>
<dbReference type="PANTHER" id="PTHR33540:SF2">
    <property type="entry name" value="TRNA THREONYLCARBAMOYLADENOSINE BIOSYNTHESIS PROTEIN TSAE"/>
    <property type="match status" value="1"/>
</dbReference>
<dbReference type="OMA" id="SWEERIT"/>
<dbReference type="GO" id="GO:0046872">
    <property type="term" value="F:metal ion binding"/>
    <property type="evidence" value="ECO:0007669"/>
    <property type="project" value="UniProtKB-KW"/>
</dbReference>